<keyword evidence="2" id="KW-0547">Nucleotide-binding</keyword>
<accession>A0A2G8K5C0</accession>
<proteinExistence type="predicted"/>
<keyword evidence="3" id="KW-1185">Reference proteome</keyword>
<dbReference type="AlphaFoldDB" id="A0A2G8K5C0"/>
<sequence>MKMPKFDEETYTLPKESGCRFHLLRIDSDVRDVKEEALSRLQDLLDSKWEGIKDDATSQIITFTRKLVTTVNDICCNHYNGHYPHQNGKLIFQPNDKICCRKNCLVPKSHLPEGKKCEANKTATTEISTTEKKKERFDGAEAARMFCDLEDDPDTTGTDDPGDWSQEQHNNNWTDIRDYPQIIEGDIQSRRNQEPITDDLDSEMTQALKRTIKDEDGANPNDDQKVETGRWKVEGANGDADSNVVFKTNQGLGDKDDDSIKLRNGEIFKIKKMHGIQGNKESKKEIAELDDLDDRLMTVDFTSFCKLGKAQHAWCRTIHTYQLPPGVYGELDLGCQDSYTTHGSPLMI</sequence>
<keyword evidence="2" id="KW-0347">Helicase</keyword>
<name>A0A2G8K5C0_STIJA</name>
<protein>
    <submittedName>
        <fullName evidence="2">Putative DNA helicase B-like</fullName>
    </submittedName>
</protein>
<evidence type="ECO:0000256" key="1">
    <source>
        <dbReference type="SAM" id="MobiDB-lite"/>
    </source>
</evidence>
<keyword evidence="2" id="KW-0378">Hydrolase</keyword>
<reference evidence="2 3" key="1">
    <citation type="journal article" date="2017" name="PLoS Biol.">
        <title>The sea cucumber genome provides insights into morphological evolution and visceral regeneration.</title>
        <authorList>
            <person name="Zhang X."/>
            <person name="Sun L."/>
            <person name="Yuan J."/>
            <person name="Sun Y."/>
            <person name="Gao Y."/>
            <person name="Zhang L."/>
            <person name="Li S."/>
            <person name="Dai H."/>
            <person name="Hamel J.F."/>
            <person name="Liu C."/>
            <person name="Yu Y."/>
            <person name="Liu S."/>
            <person name="Lin W."/>
            <person name="Guo K."/>
            <person name="Jin S."/>
            <person name="Xu P."/>
            <person name="Storey K.B."/>
            <person name="Huan P."/>
            <person name="Zhang T."/>
            <person name="Zhou Y."/>
            <person name="Zhang J."/>
            <person name="Lin C."/>
            <person name="Li X."/>
            <person name="Xing L."/>
            <person name="Huo D."/>
            <person name="Sun M."/>
            <person name="Wang L."/>
            <person name="Mercier A."/>
            <person name="Li F."/>
            <person name="Yang H."/>
            <person name="Xiang J."/>
        </authorList>
    </citation>
    <scope>NUCLEOTIDE SEQUENCE [LARGE SCALE GENOMIC DNA]</scope>
    <source>
        <strain evidence="2">Shaxun</strain>
        <tissue evidence="2">Muscle</tissue>
    </source>
</reference>
<dbReference type="EMBL" id="MRZV01000866">
    <property type="protein sequence ID" value="PIK43204.1"/>
    <property type="molecule type" value="Genomic_DNA"/>
</dbReference>
<evidence type="ECO:0000313" key="3">
    <source>
        <dbReference type="Proteomes" id="UP000230750"/>
    </source>
</evidence>
<keyword evidence="2" id="KW-0067">ATP-binding</keyword>
<dbReference type="GO" id="GO:0004386">
    <property type="term" value="F:helicase activity"/>
    <property type="evidence" value="ECO:0007669"/>
    <property type="project" value="UniProtKB-KW"/>
</dbReference>
<gene>
    <name evidence="2" type="ORF">BSL78_19934</name>
</gene>
<organism evidence="2 3">
    <name type="scientific">Stichopus japonicus</name>
    <name type="common">Sea cucumber</name>
    <dbReference type="NCBI Taxonomy" id="307972"/>
    <lineage>
        <taxon>Eukaryota</taxon>
        <taxon>Metazoa</taxon>
        <taxon>Echinodermata</taxon>
        <taxon>Eleutherozoa</taxon>
        <taxon>Echinozoa</taxon>
        <taxon>Holothuroidea</taxon>
        <taxon>Aspidochirotacea</taxon>
        <taxon>Aspidochirotida</taxon>
        <taxon>Stichopodidae</taxon>
        <taxon>Apostichopus</taxon>
    </lineage>
</organism>
<evidence type="ECO:0000313" key="2">
    <source>
        <dbReference type="EMBL" id="PIK43204.1"/>
    </source>
</evidence>
<dbReference type="Proteomes" id="UP000230750">
    <property type="component" value="Unassembled WGS sequence"/>
</dbReference>
<comment type="caution">
    <text evidence="2">The sequence shown here is derived from an EMBL/GenBank/DDBJ whole genome shotgun (WGS) entry which is preliminary data.</text>
</comment>
<feature type="region of interest" description="Disordered" evidence="1">
    <location>
        <begin position="149"/>
        <end position="172"/>
    </location>
</feature>